<evidence type="ECO:0000256" key="6">
    <source>
        <dbReference type="ARBA" id="ARBA00020337"/>
    </source>
</evidence>
<dbReference type="GO" id="GO:0006098">
    <property type="term" value="P:pentose-phosphate shunt"/>
    <property type="evidence" value="ECO:0007669"/>
    <property type="project" value="UniProtKB-UniPathway"/>
</dbReference>
<evidence type="ECO:0000256" key="7">
    <source>
        <dbReference type="RuleBase" id="RU365095"/>
    </source>
</evidence>
<protein>
    <recommendedName>
        <fullName evidence="6 7">6-phosphogluconolactonase</fullName>
        <shortName evidence="7">6PGL</shortName>
        <ecNumber evidence="5 7">3.1.1.31</ecNumber>
    </recommendedName>
</protein>
<dbReference type="EC" id="3.1.1.31" evidence="5 7"/>
<keyword evidence="10" id="KW-1185">Reference proteome</keyword>
<dbReference type="RefSeq" id="WP_106583683.1">
    <property type="nucleotide sequence ID" value="NZ_PYGA01000010.1"/>
</dbReference>
<dbReference type="EMBL" id="PYGA01000010">
    <property type="protein sequence ID" value="PSK96787.1"/>
    <property type="molecule type" value="Genomic_DNA"/>
</dbReference>
<dbReference type="GO" id="GO:0017057">
    <property type="term" value="F:6-phosphogluconolactonase activity"/>
    <property type="evidence" value="ECO:0007669"/>
    <property type="project" value="UniProtKB-UniRule"/>
</dbReference>
<dbReference type="Gene3D" id="3.40.50.1360">
    <property type="match status" value="1"/>
</dbReference>
<comment type="caution">
    <text evidence="9">The sequence shown here is derived from an EMBL/GenBank/DDBJ whole genome shotgun (WGS) entry which is preliminary data.</text>
</comment>
<comment type="catalytic activity">
    <reaction evidence="1 7">
        <text>6-phospho-D-glucono-1,5-lactone + H2O = 6-phospho-D-gluconate + H(+)</text>
        <dbReference type="Rhea" id="RHEA:12556"/>
        <dbReference type="ChEBI" id="CHEBI:15377"/>
        <dbReference type="ChEBI" id="CHEBI:15378"/>
        <dbReference type="ChEBI" id="CHEBI:57955"/>
        <dbReference type="ChEBI" id="CHEBI:58759"/>
        <dbReference type="EC" id="3.1.1.31"/>
    </reaction>
</comment>
<keyword evidence="7" id="KW-0378">Hydrolase</keyword>
<dbReference type="OrthoDB" id="9810967at2"/>
<accession>A0A2P8DHU1</accession>
<name>A0A2P8DHU1_9ACTN</name>
<evidence type="ECO:0000313" key="9">
    <source>
        <dbReference type="EMBL" id="PSK96787.1"/>
    </source>
</evidence>
<dbReference type="InterPro" id="IPR006148">
    <property type="entry name" value="Glc/Gal-6P_isomerase"/>
</dbReference>
<reference evidence="9 10" key="1">
    <citation type="submission" date="2018-03" db="EMBL/GenBank/DDBJ databases">
        <title>Genomic Encyclopedia of Archaeal and Bacterial Type Strains, Phase II (KMG-II): from individual species to whole genera.</title>
        <authorList>
            <person name="Goeker M."/>
        </authorList>
    </citation>
    <scope>NUCLEOTIDE SEQUENCE [LARGE SCALE GENOMIC DNA]</scope>
    <source>
        <strain evidence="9 10">DSM 45312</strain>
    </source>
</reference>
<sequence>MTGHHATPSVSVHVSADDLAKVTAARIVPVLVDAQSARGAASIVLTGGGIGTAVLAELAKSPARDAVDWRRLDVWWGDERFLPSGDPERNETGARAALLDHVDLDPARVHPMPTPGEGTPEDGAARYAEALRAAARPEDHADVPSFDICLLGIGPDTHVASLFPEQPALYEGERTVVAVHGAPKPPPTRVSLTLPAIGAAREVWLLASGEAKADAVRLALGAAGPVQVPASGARGRSRTLVLLDRAAAGRLPAALAVPGHS</sequence>
<organism evidence="9 10">
    <name type="scientific">Murinocardiopsis flavida</name>
    <dbReference type="NCBI Taxonomy" id="645275"/>
    <lineage>
        <taxon>Bacteria</taxon>
        <taxon>Bacillati</taxon>
        <taxon>Actinomycetota</taxon>
        <taxon>Actinomycetes</taxon>
        <taxon>Streptosporangiales</taxon>
        <taxon>Nocardiopsidaceae</taxon>
        <taxon>Murinocardiopsis</taxon>
    </lineage>
</organism>
<dbReference type="Proteomes" id="UP000240542">
    <property type="component" value="Unassembled WGS sequence"/>
</dbReference>
<dbReference type="InterPro" id="IPR039104">
    <property type="entry name" value="6PGL"/>
</dbReference>
<dbReference type="AlphaFoldDB" id="A0A2P8DHU1"/>
<dbReference type="PANTHER" id="PTHR11054">
    <property type="entry name" value="6-PHOSPHOGLUCONOLACTONASE"/>
    <property type="match status" value="1"/>
</dbReference>
<evidence type="ECO:0000256" key="3">
    <source>
        <dbReference type="ARBA" id="ARBA00004961"/>
    </source>
</evidence>
<dbReference type="SUPFAM" id="SSF100950">
    <property type="entry name" value="NagB/RpiA/CoA transferase-like"/>
    <property type="match status" value="1"/>
</dbReference>
<dbReference type="UniPathway" id="UPA00115">
    <property type="reaction ID" value="UER00409"/>
</dbReference>
<dbReference type="InterPro" id="IPR005900">
    <property type="entry name" value="6-phosphogluconolactonase_DevB"/>
</dbReference>
<feature type="domain" description="Glucosamine/galactosamine-6-phosphate isomerase" evidence="8">
    <location>
        <begin position="16"/>
        <end position="238"/>
    </location>
</feature>
<dbReference type="GO" id="GO:0005975">
    <property type="term" value="P:carbohydrate metabolic process"/>
    <property type="evidence" value="ECO:0007669"/>
    <property type="project" value="UniProtKB-UniRule"/>
</dbReference>
<proteinExistence type="inferred from homology"/>
<comment type="similarity">
    <text evidence="4 7">Belongs to the glucosamine/galactosamine-6-phosphate isomerase family. 6-phosphogluconolactonase subfamily.</text>
</comment>
<dbReference type="PANTHER" id="PTHR11054:SF0">
    <property type="entry name" value="6-PHOSPHOGLUCONOLACTONASE"/>
    <property type="match status" value="1"/>
</dbReference>
<evidence type="ECO:0000256" key="2">
    <source>
        <dbReference type="ARBA" id="ARBA00002681"/>
    </source>
</evidence>
<evidence type="ECO:0000259" key="8">
    <source>
        <dbReference type="Pfam" id="PF01182"/>
    </source>
</evidence>
<dbReference type="Pfam" id="PF01182">
    <property type="entry name" value="Glucosamine_iso"/>
    <property type="match status" value="1"/>
</dbReference>
<dbReference type="CDD" id="cd01400">
    <property type="entry name" value="6PGL"/>
    <property type="match status" value="1"/>
</dbReference>
<dbReference type="NCBIfam" id="TIGR01198">
    <property type="entry name" value="pgl"/>
    <property type="match status" value="1"/>
</dbReference>
<evidence type="ECO:0000313" key="10">
    <source>
        <dbReference type="Proteomes" id="UP000240542"/>
    </source>
</evidence>
<dbReference type="InterPro" id="IPR037171">
    <property type="entry name" value="NagB/RpiA_transferase-like"/>
</dbReference>
<comment type="function">
    <text evidence="2 7">Hydrolysis of 6-phosphogluconolactone to 6-phosphogluconate.</text>
</comment>
<evidence type="ECO:0000256" key="5">
    <source>
        <dbReference type="ARBA" id="ARBA00013198"/>
    </source>
</evidence>
<evidence type="ECO:0000256" key="1">
    <source>
        <dbReference type="ARBA" id="ARBA00000832"/>
    </source>
</evidence>
<gene>
    <name evidence="7" type="primary">pgl</name>
    <name evidence="9" type="ORF">CLV63_11084</name>
</gene>
<evidence type="ECO:0000256" key="4">
    <source>
        <dbReference type="ARBA" id="ARBA00010662"/>
    </source>
</evidence>
<comment type="pathway">
    <text evidence="3 7">Carbohydrate degradation; pentose phosphate pathway; D-ribulose 5-phosphate from D-glucose 6-phosphate (oxidative stage): step 2/3.</text>
</comment>